<name>A0A2S7Y7N6_BEABA</name>
<dbReference type="Gene3D" id="3.30.70.100">
    <property type="match status" value="1"/>
</dbReference>
<evidence type="ECO:0000313" key="4">
    <source>
        <dbReference type="EMBL" id="PQK11943.1"/>
    </source>
</evidence>
<dbReference type="InterPro" id="IPR013097">
    <property type="entry name" value="Dabb"/>
</dbReference>
<comment type="subunit">
    <text evidence="1">Homodimer.</text>
</comment>
<evidence type="ECO:0000256" key="2">
    <source>
        <dbReference type="SAM" id="MobiDB-lite"/>
    </source>
</evidence>
<dbReference type="PANTHER" id="PTHR33178:SF10">
    <property type="entry name" value="STRESS-RESPONSE A_B BARREL DOMAIN-CONTAINING PROTEIN"/>
    <property type="match status" value="1"/>
</dbReference>
<feature type="domain" description="Stress-response A/B barrel" evidence="3">
    <location>
        <begin position="34"/>
        <end position="136"/>
    </location>
</feature>
<feature type="region of interest" description="Disordered" evidence="2">
    <location>
        <begin position="1"/>
        <end position="27"/>
    </location>
</feature>
<dbReference type="InterPro" id="IPR044662">
    <property type="entry name" value="HS1/DABB1-like"/>
</dbReference>
<comment type="caution">
    <text evidence="4">The sequence shown here is derived from an EMBL/GenBank/DDBJ whole genome shotgun (WGS) entry which is preliminary data.</text>
</comment>
<gene>
    <name evidence="4" type="ORF">BB8028_0003g05630</name>
</gene>
<dbReference type="OrthoDB" id="1601230at2759"/>
<feature type="compositionally biased region" description="Basic and acidic residues" evidence="2">
    <location>
        <begin position="9"/>
        <end position="23"/>
    </location>
</feature>
<organism evidence="4 5">
    <name type="scientific">Beauveria bassiana</name>
    <name type="common">White muscardine disease fungus</name>
    <name type="synonym">Tritirachium shiotae</name>
    <dbReference type="NCBI Taxonomy" id="176275"/>
    <lineage>
        <taxon>Eukaryota</taxon>
        <taxon>Fungi</taxon>
        <taxon>Dikarya</taxon>
        <taxon>Ascomycota</taxon>
        <taxon>Pezizomycotina</taxon>
        <taxon>Sordariomycetes</taxon>
        <taxon>Hypocreomycetidae</taxon>
        <taxon>Hypocreales</taxon>
        <taxon>Cordycipitaceae</taxon>
        <taxon>Beauveria</taxon>
    </lineage>
</organism>
<accession>A0A2S7Y7N6</accession>
<dbReference type="Proteomes" id="UP000237441">
    <property type="component" value="Unassembled WGS sequence"/>
</dbReference>
<sequence>MLTTPPRTCFEHHSIDSRPDHRYSNQQTKKMAPVTHIVLFEFKPEVTKTQRDELSAEMLGLKDKCIHSKTQKPYILRSSGGTDNSIEGLQHGITHAFVVEFASVEDRQYYVKEDPAHIAFVNKLFPFLAKPYIIDFTPGEFN</sequence>
<evidence type="ECO:0000313" key="5">
    <source>
        <dbReference type="Proteomes" id="UP000237441"/>
    </source>
</evidence>
<evidence type="ECO:0000256" key="1">
    <source>
        <dbReference type="ARBA" id="ARBA00011738"/>
    </source>
</evidence>
<proteinExistence type="predicted"/>
<reference evidence="4 5" key="1">
    <citation type="submission" date="2016-07" db="EMBL/GenBank/DDBJ databases">
        <title>Comparative genomics of the entomopathogenic fungus Beauveria bassiana.</title>
        <authorList>
            <person name="Valero Jimenez C.A."/>
            <person name="Zwaan B.J."/>
            <person name="Van Kan J.A."/>
            <person name="Takken W."/>
            <person name="Debets A.J."/>
            <person name="Schoustra S.E."/>
            <person name="Koenraadt C.J."/>
        </authorList>
    </citation>
    <scope>NUCLEOTIDE SEQUENCE [LARGE SCALE GENOMIC DNA]</scope>
    <source>
        <strain evidence="4 5">ARSEF 8028</strain>
    </source>
</reference>
<dbReference type="AlphaFoldDB" id="A0A2S7Y7N6"/>
<evidence type="ECO:0000259" key="3">
    <source>
        <dbReference type="PROSITE" id="PS51502"/>
    </source>
</evidence>
<dbReference type="EMBL" id="JRHA01000003">
    <property type="protein sequence ID" value="PQK11943.1"/>
    <property type="molecule type" value="Genomic_DNA"/>
</dbReference>
<dbReference type="InterPro" id="IPR011008">
    <property type="entry name" value="Dimeric_a/b-barrel"/>
</dbReference>
<dbReference type="SUPFAM" id="SSF54909">
    <property type="entry name" value="Dimeric alpha+beta barrel"/>
    <property type="match status" value="1"/>
</dbReference>
<dbReference type="PROSITE" id="PS51502">
    <property type="entry name" value="S_R_A_B_BARREL"/>
    <property type="match status" value="1"/>
</dbReference>
<dbReference type="PANTHER" id="PTHR33178">
    <property type="match status" value="1"/>
</dbReference>
<protein>
    <recommendedName>
        <fullName evidence="3">Stress-response A/B barrel domain-containing protein</fullName>
    </recommendedName>
</protein>
<dbReference type="Pfam" id="PF07876">
    <property type="entry name" value="Dabb"/>
    <property type="match status" value="1"/>
</dbReference>
<dbReference type="SMART" id="SM00886">
    <property type="entry name" value="Dabb"/>
    <property type="match status" value="1"/>
</dbReference>